<evidence type="ECO:0000313" key="1">
    <source>
        <dbReference type="EMBL" id="CAL6011593.1"/>
    </source>
</evidence>
<sequence length="1074" mass="124061">MQNLKSYNIQNLISVNKLPDNSFVGVCQTEQKLTVIFFGSDFKIKHEIDLSATLKDNDQGFLKSIFKSKQKPLVLKPVIMNDVMLMVITTSSQSQLYFFDVPEKSCISSLKIQTPVIQTINAQNDFMIATGQQILKVQTYGEPISIYKVEDKGISISKVQIIQRRMYILLSSQQLLLLNPDTMKFIMIKRFTQVIGFSANQSQVSDKLIMIEQIQQDYVLSILTVYNEQVQSEPQAVKFKLSAKICDILEVKIQKNLVCCIVQTDQQLIALNFTINTSDVMSEPSLSILECDIQSKILYTQIKTLNTQLFNSEIYESLTSIENMDPYFTNIAILTQATDRTIKNEVIQVQAEVISESEFGLIEFSRVEKQFIKHLNQNLTIDQIIQFLYNAFIDQGFVKSRDQIISQNSYENQQLIDKIYGCTQNKLHDVCLFACLRSNELFEVLMHLLNLIESKVTIQTQEIHTMGNVRSLSYICQQIIDFGVNLLTRAFNSFQDLQQQRIINENTVHNELAAQFNFTKQTMEAMEITVINAVKCLEFLAQTRPAFDDLKRRADLCAVKGTIFVGISRFFVDTFQKKWEMFEYQYPQNECSSGQNILYTRDFGFFQNELLEIKDQQMGHDQQFYELDSEVNTCAHILIDSACQNLNIIYQKLSIRQVFEHIVAQLQQIEQQQADLRLVQNQYETLFDILRITLAYSLFRAEEHPNSILEQLKKLSIHQEQADKIYFMSKLMFEIDFKPQQPSIMNIETVKQNLQGNDAMFQVLQLVGCNIDQSVMVKLSDFLTQNDLGLFEEEIRSSIRILPYSDLIVRLTHLAAMKQKFNIALALSQFCYQDYLEPEESIIYPAHPCNTQYENLVRILVYQSQVTGESKPLVQAVQYMKSYFKNFTLSCKLNQRMGILFSQMLLNQITFASLENQVENLSVSVSGYNSKPLYKKSSQIQLLMLHQQFTDIEKRLTISYCICNNTNLGFCLSFLFNTDLLLCQQFLQYLKTQRDTLSELTSQAITAVESRLNQLPKFLINEMETLDFESVLPEMFKNDSYGLIIPNQLAFSMSVIGEQQDLPIFVNKKPTELN</sequence>
<accession>A0ABP1IAT9</accession>
<organism evidence="1 2">
    <name type="scientific">Hexamita inflata</name>
    <dbReference type="NCBI Taxonomy" id="28002"/>
    <lineage>
        <taxon>Eukaryota</taxon>
        <taxon>Metamonada</taxon>
        <taxon>Diplomonadida</taxon>
        <taxon>Hexamitidae</taxon>
        <taxon>Hexamitinae</taxon>
        <taxon>Hexamita</taxon>
    </lineage>
</organism>
<keyword evidence="2" id="KW-1185">Reference proteome</keyword>
<gene>
    <name evidence="1" type="ORF">HINF_LOCUS22899</name>
</gene>
<dbReference type="Proteomes" id="UP001642409">
    <property type="component" value="Unassembled WGS sequence"/>
</dbReference>
<evidence type="ECO:0000313" key="2">
    <source>
        <dbReference type="Proteomes" id="UP001642409"/>
    </source>
</evidence>
<name>A0ABP1IAT9_9EUKA</name>
<protein>
    <submittedName>
        <fullName evidence="1">Uncharacterized protein</fullName>
    </submittedName>
</protein>
<dbReference type="EMBL" id="CAXDID020000064">
    <property type="protein sequence ID" value="CAL6011593.1"/>
    <property type="molecule type" value="Genomic_DNA"/>
</dbReference>
<proteinExistence type="predicted"/>
<reference evidence="1 2" key="1">
    <citation type="submission" date="2024-07" db="EMBL/GenBank/DDBJ databases">
        <authorList>
            <person name="Akdeniz Z."/>
        </authorList>
    </citation>
    <scope>NUCLEOTIDE SEQUENCE [LARGE SCALE GENOMIC DNA]</scope>
</reference>
<comment type="caution">
    <text evidence="1">The sequence shown here is derived from an EMBL/GenBank/DDBJ whole genome shotgun (WGS) entry which is preliminary data.</text>
</comment>